<dbReference type="EMBL" id="LR786712">
    <property type="protein sequence ID" value="CAB3262562.1"/>
    <property type="molecule type" value="mRNA"/>
</dbReference>
<dbReference type="AlphaFoldDB" id="A0A6F9DGI1"/>
<dbReference type="Gene3D" id="3.40.630.30">
    <property type="match status" value="1"/>
</dbReference>
<accession>A0A6F9DGI1</accession>
<organism evidence="1">
    <name type="scientific">Phallusia mammillata</name>
    <dbReference type="NCBI Taxonomy" id="59560"/>
    <lineage>
        <taxon>Eukaryota</taxon>
        <taxon>Metazoa</taxon>
        <taxon>Chordata</taxon>
        <taxon>Tunicata</taxon>
        <taxon>Ascidiacea</taxon>
        <taxon>Phlebobranchia</taxon>
        <taxon>Ascidiidae</taxon>
        <taxon>Phallusia</taxon>
    </lineage>
</organism>
<gene>
    <name evidence="1" type="primary">LOC100180340-003</name>
</gene>
<sequence length="341" mass="38392">MANSARIELTKSRDEWPEIRDCFVNSFRHYPLYKYMVPDPLKRDAFLRAYLDANYDVTVGSGEGILLAIRKDNEDTCGASTLIGGVVFVPPSSDGCGWAIGSDEPYWRAYDKHGLGRISPKGLERVKRYEAWENKHVTQKLSGTRLPMWNGLFCAIAPEHSSKGFGSMVYKGAIKIMAKHWRETQRKAQRVISKSEDTSTENPMQNDEGFMSRFGTKILHGFSLLNHRRLPTGIALAQKNEQPRSAPSDNICKSAIPLVGAISHSDRAANFHAANGFHQMSRIPYYDEVDHVTPFYVHVLVLDPFKTGRLDKLNNALKTDINRNLKLYHTPSTVSCSLETS</sequence>
<reference evidence="1" key="1">
    <citation type="submission" date="2020-04" db="EMBL/GenBank/DDBJ databases">
        <authorList>
            <person name="Neveu A P."/>
        </authorList>
    </citation>
    <scope>NUCLEOTIDE SEQUENCE</scope>
    <source>
        <tissue evidence="1">Whole embryo</tissue>
    </source>
</reference>
<protein>
    <submittedName>
        <fullName evidence="1">Uncharacterized protein LOC100180340</fullName>
    </submittedName>
</protein>
<name>A0A6F9DGI1_9ASCI</name>
<evidence type="ECO:0000313" key="1">
    <source>
        <dbReference type="EMBL" id="CAB3262562.1"/>
    </source>
</evidence>
<proteinExistence type="evidence at transcript level"/>